<evidence type="ECO:0000256" key="2">
    <source>
        <dbReference type="SAM" id="MobiDB-lite"/>
    </source>
</evidence>
<dbReference type="Proteomes" id="UP001168990">
    <property type="component" value="Unassembled WGS sequence"/>
</dbReference>
<sequence>MDHPHSPTPETNRRLQRKTKIQHKKLVIYRYIIHSSLNFSPINNISNNNRNFIEESMSNTIAINHDNIINHNISPCVTIVERLDIREAKLAGSFLDGCSIYATGFQIQHRDKINKVLNVGSTTRFDDISDALTHVIVEESIKLKKPAPEELFGIDDNKSKPVDFKKIKPQTVVPIADNDDDEPNIVQQYLQKSNALINRSANIHNQTNSCVSTNKNSCLPGSSSIEQRQRQTIKNEPANDNEVPLSQPCIMSEQLSTGLTFLVLGFYDEENALTIRNIVGLDGRIVTNSYSGAPDYGVVPITGAQLRHTNSEIVTNLYIEDCINNEKIIDIAYYHRPLAVSASVKPLADCVLANLFARRTNIEKGLYAATHLICTAPMGNKYVAAVKWNLPAVIAEWLLACAEKLQLIDETPYLVGETVVPIRENNLNSSIMTPPINTSTRQILTPKRTLTQTPGLDTP</sequence>
<feature type="domain" description="BRCT" evidence="3">
    <location>
        <begin position="251"/>
        <end position="336"/>
    </location>
</feature>
<reference evidence="4" key="2">
    <citation type="submission" date="2023-03" db="EMBL/GenBank/DDBJ databases">
        <authorList>
            <person name="Inwood S.N."/>
            <person name="Skelly J.G."/>
            <person name="Guhlin J."/>
            <person name="Harrop T.W.R."/>
            <person name="Goldson S.G."/>
            <person name="Dearden P.K."/>
        </authorList>
    </citation>
    <scope>NUCLEOTIDE SEQUENCE</scope>
    <source>
        <strain evidence="4">Irish</strain>
        <tissue evidence="4">Whole body</tissue>
    </source>
</reference>
<proteinExistence type="predicted"/>
<evidence type="ECO:0000256" key="1">
    <source>
        <dbReference type="ARBA" id="ARBA00022737"/>
    </source>
</evidence>
<evidence type="ECO:0000259" key="3">
    <source>
        <dbReference type="PROSITE" id="PS50172"/>
    </source>
</evidence>
<dbReference type="EMBL" id="JAQQBS010000003">
    <property type="protein sequence ID" value="KAK0170882.1"/>
    <property type="molecule type" value="Genomic_DNA"/>
</dbReference>
<dbReference type="PANTHER" id="PTHR13561">
    <property type="entry name" value="DNA REPLICATION REGULATOR DPB11-RELATED"/>
    <property type="match status" value="1"/>
</dbReference>
<dbReference type="AlphaFoldDB" id="A0AA39FJQ9"/>
<reference evidence="4" key="1">
    <citation type="journal article" date="2023" name="bioRxiv">
        <title>Scaffold-level genome assemblies of two parasitoid biocontrol wasps reveal the parthenogenesis mechanism and an associated novel virus.</title>
        <authorList>
            <person name="Inwood S."/>
            <person name="Skelly J."/>
            <person name="Guhlin J."/>
            <person name="Harrop T."/>
            <person name="Goldson S."/>
            <person name="Dearden P."/>
        </authorList>
    </citation>
    <scope>NUCLEOTIDE SEQUENCE</scope>
    <source>
        <strain evidence="4">Irish</strain>
        <tissue evidence="4">Whole body</tissue>
    </source>
</reference>
<dbReference type="GO" id="GO:0007095">
    <property type="term" value="P:mitotic G2 DNA damage checkpoint signaling"/>
    <property type="evidence" value="ECO:0007669"/>
    <property type="project" value="TreeGrafter"/>
</dbReference>
<dbReference type="GO" id="GO:0006270">
    <property type="term" value="P:DNA replication initiation"/>
    <property type="evidence" value="ECO:0007669"/>
    <property type="project" value="TreeGrafter"/>
</dbReference>
<dbReference type="Gene3D" id="3.40.50.10190">
    <property type="entry name" value="BRCT domain"/>
    <property type="match status" value="3"/>
</dbReference>
<keyword evidence="1" id="KW-0677">Repeat</keyword>
<dbReference type="GO" id="GO:0033314">
    <property type="term" value="P:mitotic DNA replication checkpoint signaling"/>
    <property type="evidence" value="ECO:0007669"/>
    <property type="project" value="TreeGrafter"/>
</dbReference>
<dbReference type="InterPro" id="IPR001357">
    <property type="entry name" value="BRCT_dom"/>
</dbReference>
<dbReference type="InterPro" id="IPR036420">
    <property type="entry name" value="BRCT_dom_sf"/>
</dbReference>
<feature type="compositionally biased region" description="Polar residues" evidence="2">
    <location>
        <begin position="220"/>
        <end position="234"/>
    </location>
</feature>
<feature type="region of interest" description="Disordered" evidence="2">
    <location>
        <begin position="220"/>
        <end position="241"/>
    </location>
</feature>
<feature type="domain" description="BRCT" evidence="3">
    <location>
        <begin position="381"/>
        <end position="415"/>
    </location>
</feature>
<evidence type="ECO:0000313" key="4">
    <source>
        <dbReference type="EMBL" id="KAK0170882.1"/>
    </source>
</evidence>
<dbReference type="PROSITE" id="PS50172">
    <property type="entry name" value="BRCT"/>
    <property type="match status" value="2"/>
</dbReference>
<protein>
    <recommendedName>
        <fullName evidence="3">BRCT domain-containing protein</fullName>
    </recommendedName>
</protein>
<evidence type="ECO:0000313" key="5">
    <source>
        <dbReference type="Proteomes" id="UP001168990"/>
    </source>
</evidence>
<dbReference type="PANTHER" id="PTHR13561:SF20">
    <property type="entry name" value="DNA TOPOISOMERASE 2-BINDING PROTEIN 1"/>
    <property type="match status" value="1"/>
</dbReference>
<accession>A0AA39FJQ9</accession>
<keyword evidence="5" id="KW-1185">Reference proteome</keyword>
<organism evidence="4 5">
    <name type="scientific">Microctonus aethiopoides</name>
    <dbReference type="NCBI Taxonomy" id="144406"/>
    <lineage>
        <taxon>Eukaryota</taxon>
        <taxon>Metazoa</taxon>
        <taxon>Ecdysozoa</taxon>
        <taxon>Arthropoda</taxon>
        <taxon>Hexapoda</taxon>
        <taxon>Insecta</taxon>
        <taxon>Pterygota</taxon>
        <taxon>Neoptera</taxon>
        <taxon>Endopterygota</taxon>
        <taxon>Hymenoptera</taxon>
        <taxon>Apocrita</taxon>
        <taxon>Ichneumonoidea</taxon>
        <taxon>Braconidae</taxon>
        <taxon>Euphorinae</taxon>
        <taxon>Microctonus</taxon>
    </lineage>
</organism>
<gene>
    <name evidence="4" type="ORF">PV328_008673</name>
</gene>
<dbReference type="SUPFAM" id="SSF52113">
    <property type="entry name" value="BRCT domain"/>
    <property type="match status" value="2"/>
</dbReference>
<comment type="caution">
    <text evidence="4">The sequence shown here is derived from an EMBL/GenBank/DDBJ whole genome shotgun (WGS) entry which is preliminary data.</text>
</comment>
<name>A0AA39FJQ9_9HYME</name>
<dbReference type="Pfam" id="PF12738">
    <property type="entry name" value="PTCB-BRCT"/>
    <property type="match status" value="1"/>
</dbReference>